<feature type="region of interest" description="Disordered" evidence="2">
    <location>
        <begin position="189"/>
        <end position="263"/>
    </location>
</feature>
<dbReference type="OrthoDB" id="10414093at2759"/>
<proteinExistence type="predicted"/>
<evidence type="ECO:0000256" key="2">
    <source>
        <dbReference type="SAM" id="MobiDB-lite"/>
    </source>
</evidence>
<keyword evidence="1" id="KW-0175">Coiled coil</keyword>
<feature type="coiled-coil region" evidence="1">
    <location>
        <begin position="372"/>
        <end position="399"/>
    </location>
</feature>
<reference evidence="3 4" key="1">
    <citation type="submission" date="2020-04" db="EMBL/GenBank/DDBJ databases">
        <title>Perkinsus chesapeaki whole genome sequence.</title>
        <authorList>
            <person name="Bogema D.R."/>
        </authorList>
    </citation>
    <scope>NUCLEOTIDE SEQUENCE [LARGE SCALE GENOMIC DNA]</scope>
    <source>
        <strain evidence="3">ATCC PRA-425</strain>
    </source>
</reference>
<keyword evidence="4" id="KW-1185">Reference proteome</keyword>
<accession>A0A7J6MZE5</accession>
<dbReference type="AlphaFoldDB" id="A0A7J6MZE5"/>
<evidence type="ECO:0000313" key="3">
    <source>
        <dbReference type="EMBL" id="KAF4676717.1"/>
    </source>
</evidence>
<protein>
    <recommendedName>
        <fullName evidence="5">N-acetyltransferase domain-containing protein</fullName>
    </recommendedName>
</protein>
<organism evidence="3 4">
    <name type="scientific">Perkinsus chesapeaki</name>
    <name type="common">Clam parasite</name>
    <name type="synonym">Perkinsus andrewsi</name>
    <dbReference type="NCBI Taxonomy" id="330153"/>
    <lineage>
        <taxon>Eukaryota</taxon>
        <taxon>Sar</taxon>
        <taxon>Alveolata</taxon>
        <taxon>Perkinsozoa</taxon>
        <taxon>Perkinsea</taxon>
        <taxon>Perkinsida</taxon>
        <taxon>Perkinsidae</taxon>
        <taxon>Perkinsus</taxon>
    </lineage>
</organism>
<name>A0A7J6MZE5_PERCH</name>
<comment type="caution">
    <text evidence="3">The sequence shown here is derived from an EMBL/GenBank/DDBJ whole genome shotgun (WGS) entry which is preliminary data.</text>
</comment>
<dbReference type="Proteomes" id="UP000591131">
    <property type="component" value="Unassembled WGS sequence"/>
</dbReference>
<feature type="compositionally biased region" description="Polar residues" evidence="2">
    <location>
        <begin position="200"/>
        <end position="229"/>
    </location>
</feature>
<gene>
    <name evidence="3" type="ORF">FOL47_005434</name>
</gene>
<evidence type="ECO:0000256" key="1">
    <source>
        <dbReference type="SAM" id="Coils"/>
    </source>
</evidence>
<dbReference type="EMBL" id="JAAPAO010000030">
    <property type="protein sequence ID" value="KAF4676717.1"/>
    <property type="molecule type" value="Genomic_DNA"/>
</dbReference>
<feature type="coiled-coil region" evidence="1">
    <location>
        <begin position="278"/>
        <end position="305"/>
    </location>
</feature>
<evidence type="ECO:0000313" key="4">
    <source>
        <dbReference type="Proteomes" id="UP000591131"/>
    </source>
</evidence>
<sequence length="485" mass="53905">MDGEGMIYGELPGSSCYVATVVGFVQAKIPYFLIDPEVEALIRAELPAAKEDDMIGYIPQISPFSAIELSEFRFILVYVAPSSRRKKIATSLINNGLTIIRQTMAKVATIYLIVPSSDRRTIAVYVEERSSEAEQIHRALGLLRDQLDTREREILGLQRSVFALETAHDWIDKSIRMACMQGMATEKATSTLLSHEHSESMSITRGSQTSSSPRGNSPRANPNTRTKQYTAIYGGSRKTPRAGYPSMSGRGNPRMPKGSSISSVTAETHYTGTDSGDVTEIKLRNQKLQEALWNVRQELAQERGQRKILLERMKQGRMCHRDKILQEAANKQSGKTVGPLPRITRVLRDDTLHMASDETTNSQGDAESSAKVEDVVLENNRLRKELGHANERVRQLLEDREMLPQLEDGATEYDVVNGMSVLHILFCSNCTATILRRTRGGDLLQNAQSPKDPTKAAPRFNEEATACSFLCGLSCARFPTLRDAP</sequence>
<evidence type="ECO:0008006" key="5">
    <source>
        <dbReference type="Google" id="ProtNLM"/>
    </source>
</evidence>